<keyword evidence="9" id="KW-0539">Nucleus</keyword>
<keyword evidence="8" id="KW-0804">Transcription</keyword>
<evidence type="ECO:0000313" key="12">
    <source>
        <dbReference type="WBParaSite" id="jg12379"/>
    </source>
</evidence>
<evidence type="ECO:0000256" key="9">
    <source>
        <dbReference type="ARBA" id="ARBA00023242"/>
    </source>
</evidence>
<evidence type="ECO:0000256" key="1">
    <source>
        <dbReference type="ARBA" id="ARBA00004123"/>
    </source>
</evidence>
<dbReference type="Proteomes" id="UP000887574">
    <property type="component" value="Unplaced"/>
</dbReference>
<evidence type="ECO:0000256" key="6">
    <source>
        <dbReference type="ARBA" id="ARBA00022853"/>
    </source>
</evidence>
<keyword evidence="5" id="KW-0378">Hydrolase</keyword>
<evidence type="ECO:0000256" key="5">
    <source>
        <dbReference type="ARBA" id="ARBA00022801"/>
    </source>
</evidence>
<proteinExistence type="inferred from homology"/>
<reference evidence="12" key="1">
    <citation type="submission" date="2022-11" db="UniProtKB">
        <authorList>
            <consortium name="WormBaseParasite"/>
        </authorList>
    </citation>
    <scope>IDENTIFICATION</scope>
</reference>
<dbReference type="InterPro" id="IPR023696">
    <property type="entry name" value="Ureohydrolase_dom_sf"/>
</dbReference>
<dbReference type="AlphaFoldDB" id="A0A915CUT9"/>
<feature type="region of interest" description="Disordered" evidence="10">
    <location>
        <begin position="42"/>
        <end position="79"/>
    </location>
</feature>
<name>A0A915CUT9_9BILA</name>
<accession>A0A915CUT9</accession>
<dbReference type="InterPro" id="IPR037138">
    <property type="entry name" value="His_deacetylse_dom_sf"/>
</dbReference>
<protein>
    <recommendedName>
        <fullName evidence="3">histone deacetylase</fullName>
        <ecNumber evidence="3">3.5.1.98</ecNumber>
    </recommendedName>
</protein>
<evidence type="ECO:0000256" key="2">
    <source>
        <dbReference type="ARBA" id="ARBA00007738"/>
    </source>
</evidence>
<keyword evidence="4" id="KW-0678">Repressor</keyword>
<keyword evidence="11" id="KW-1185">Reference proteome</keyword>
<evidence type="ECO:0000256" key="7">
    <source>
        <dbReference type="ARBA" id="ARBA00023015"/>
    </source>
</evidence>
<dbReference type="PANTHER" id="PTHR45364:SF11">
    <property type="entry name" value="HISTONE DEACETYLASE 9"/>
    <property type="match status" value="1"/>
</dbReference>
<comment type="subcellular location">
    <subcellularLocation>
        <location evidence="1">Nucleus</location>
    </subcellularLocation>
</comment>
<feature type="compositionally biased region" description="Low complexity" evidence="10">
    <location>
        <begin position="43"/>
        <end position="59"/>
    </location>
</feature>
<keyword evidence="7" id="KW-0805">Transcription regulation</keyword>
<dbReference type="PANTHER" id="PTHR45364">
    <property type="entry name" value="HISTONE DEACETYLASE 9-RELATED"/>
    <property type="match status" value="1"/>
</dbReference>
<dbReference type="GO" id="GO:0141221">
    <property type="term" value="F:histone deacetylase activity, hydrolytic mechanism"/>
    <property type="evidence" value="ECO:0007669"/>
    <property type="project" value="UniProtKB-EC"/>
</dbReference>
<dbReference type="Gene3D" id="3.40.800.20">
    <property type="entry name" value="Histone deacetylase domain"/>
    <property type="match status" value="1"/>
</dbReference>
<evidence type="ECO:0000256" key="3">
    <source>
        <dbReference type="ARBA" id="ARBA00012111"/>
    </source>
</evidence>
<dbReference type="WBParaSite" id="jg12379">
    <property type="protein sequence ID" value="jg12379"/>
    <property type="gene ID" value="jg12379"/>
</dbReference>
<evidence type="ECO:0000256" key="8">
    <source>
        <dbReference type="ARBA" id="ARBA00023163"/>
    </source>
</evidence>
<dbReference type="EC" id="3.5.1.98" evidence="3"/>
<evidence type="ECO:0000313" key="11">
    <source>
        <dbReference type="Proteomes" id="UP000887574"/>
    </source>
</evidence>
<sequence length="215" mass="23500">MSNLMLQASFASFLSMPSLLKNPLFQPNTMLEPLIDSAAVAGSSNSLTSNPTTSSSKPSVKFNVSADSRTLPPSLPMGGYPSLLKQQLRDLVLRRKSLVREEPEDESVVEAMAQRAWHNLAHNQNNQLKTGLAYDAAMSKHQCLCGENGNHVEHGGRVQSIWSRLIETGLVNSCERVGVRKASLDLLKLVHSATYVTFFAISPTACLRLDPLELP</sequence>
<organism evidence="11 12">
    <name type="scientific">Ditylenchus dipsaci</name>
    <dbReference type="NCBI Taxonomy" id="166011"/>
    <lineage>
        <taxon>Eukaryota</taxon>
        <taxon>Metazoa</taxon>
        <taxon>Ecdysozoa</taxon>
        <taxon>Nematoda</taxon>
        <taxon>Chromadorea</taxon>
        <taxon>Rhabditida</taxon>
        <taxon>Tylenchina</taxon>
        <taxon>Tylenchomorpha</taxon>
        <taxon>Sphaerularioidea</taxon>
        <taxon>Anguinidae</taxon>
        <taxon>Anguininae</taxon>
        <taxon>Ditylenchus</taxon>
    </lineage>
</organism>
<evidence type="ECO:0000256" key="10">
    <source>
        <dbReference type="SAM" id="MobiDB-lite"/>
    </source>
</evidence>
<comment type="similarity">
    <text evidence="2">Belongs to the histone deacetylase family. HD type 2 subfamily.</text>
</comment>
<dbReference type="SUPFAM" id="SSF52768">
    <property type="entry name" value="Arginase/deacetylase"/>
    <property type="match status" value="1"/>
</dbReference>
<keyword evidence="6" id="KW-0156">Chromatin regulator</keyword>
<dbReference type="GO" id="GO:0005634">
    <property type="term" value="C:nucleus"/>
    <property type="evidence" value="ECO:0007669"/>
    <property type="project" value="UniProtKB-SubCell"/>
</dbReference>
<evidence type="ECO:0000256" key="4">
    <source>
        <dbReference type="ARBA" id="ARBA00022491"/>
    </source>
</evidence>